<reference evidence="6 7" key="1">
    <citation type="submission" date="2024-09" db="EMBL/GenBank/DDBJ databases">
        <title>Rethinking Asexuality: The Enigmatic Case of Functional Sexual Genes in Lepraria (Stereocaulaceae).</title>
        <authorList>
            <person name="Doellman M."/>
            <person name="Sun Y."/>
            <person name="Barcenas-Pena A."/>
            <person name="Lumbsch H.T."/>
            <person name="Grewe F."/>
        </authorList>
    </citation>
    <scope>NUCLEOTIDE SEQUENCE [LARGE SCALE GENOMIC DNA]</scope>
    <source>
        <strain evidence="6 7">Grewe 0041</strain>
    </source>
</reference>
<keyword evidence="7" id="KW-1185">Reference proteome</keyword>
<evidence type="ECO:0000256" key="3">
    <source>
        <dbReference type="ARBA" id="ARBA00023002"/>
    </source>
</evidence>
<feature type="region of interest" description="Disordered" evidence="5">
    <location>
        <begin position="1"/>
        <end position="21"/>
    </location>
</feature>
<evidence type="ECO:0000256" key="1">
    <source>
        <dbReference type="ARBA" id="ARBA00006484"/>
    </source>
</evidence>
<dbReference type="InterPro" id="IPR036291">
    <property type="entry name" value="NAD(P)-bd_dom_sf"/>
</dbReference>
<evidence type="ECO:0000256" key="5">
    <source>
        <dbReference type="SAM" id="MobiDB-lite"/>
    </source>
</evidence>
<dbReference type="Gene3D" id="3.40.50.720">
    <property type="entry name" value="NAD(P)-binding Rossmann-like Domain"/>
    <property type="match status" value="1"/>
</dbReference>
<dbReference type="InterPro" id="IPR002347">
    <property type="entry name" value="SDR_fam"/>
</dbReference>
<protein>
    <submittedName>
        <fullName evidence="6">Uncharacterized protein</fullName>
    </submittedName>
</protein>
<dbReference type="EMBL" id="JBHFEH010000048">
    <property type="protein sequence ID" value="KAL2050367.1"/>
    <property type="molecule type" value="Genomic_DNA"/>
</dbReference>
<gene>
    <name evidence="6" type="ORF">ABVK25_009339</name>
</gene>
<evidence type="ECO:0000313" key="7">
    <source>
        <dbReference type="Proteomes" id="UP001590951"/>
    </source>
</evidence>
<evidence type="ECO:0000256" key="4">
    <source>
        <dbReference type="RuleBase" id="RU000363"/>
    </source>
</evidence>
<keyword evidence="2" id="KW-0521">NADP</keyword>
<dbReference type="PANTHER" id="PTHR24320:SF282">
    <property type="entry name" value="WW DOMAIN-CONTAINING OXIDOREDUCTASE"/>
    <property type="match status" value="1"/>
</dbReference>
<dbReference type="Pfam" id="PF00106">
    <property type="entry name" value="adh_short"/>
    <property type="match status" value="1"/>
</dbReference>
<name>A0ABR4AXH5_9LECA</name>
<evidence type="ECO:0000256" key="2">
    <source>
        <dbReference type="ARBA" id="ARBA00022857"/>
    </source>
</evidence>
<keyword evidence="3" id="KW-0560">Oxidoreductase</keyword>
<dbReference type="CDD" id="cd05327">
    <property type="entry name" value="retinol-DH_like_SDR_c_like"/>
    <property type="match status" value="1"/>
</dbReference>
<dbReference type="PANTHER" id="PTHR24320">
    <property type="entry name" value="RETINOL DEHYDROGENASE"/>
    <property type="match status" value="1"/>
</dbReference>
<dbReference type="PRINTS" id="PR00080">
    <property type="entry name" value="SDRFAMILY"/>
</dbReference>
<evidence type="ECO:0000313" key="6">
    <source>
        <dbReference type="EMBL" id="KAL2050367.1"/>
    </source>
</evidence>
<proteinExistence type="inferred from homology"/>
<dbReference type="Proteomes" id="UP001590951">
    <property type="component" value="Unassembled WGS sequence"/>
</dbReference>
<feature type="compositionally biased region" description="Basic and acidic residues" evidence="5">
    <location>
        <begin position="1"/>
        <end position="11"/>
    </location>
</feature>
<accession>A0ABR4AXH5</accession>
<dbReference type="PRINTS" id="PR00081">
    <property type="entry name" value="GDHRDH"/>
</dbReference>
<dbReference type="SUPFAM" id="SSF51735">
    <property type="entry name" value="NAD(P)-binding Rossmann-fold domains"/>
    <property type="match status" value="1"/>
</dbReference>
<comment type="caution">
    <text evidence="6">The sequence shown here is derived from an EMBL/GenBank/DDBJ whole genome shotgun (WGS) entry which is preliminary data.</text>
</comment>
<sequence>MESQKDRKESQTLRPPIQQGSRIPASNMISLEALIELLDLRHLVIEGLLHPVEAVRAYIPHLDMFGLFGGKAFTPEVEIPDLTGKVILVTGGNTGLGRESIRQLAAHNPSRIYLAARTPSKGEAAVADFEKAFPSANIVYIPLDLCSFDSISKAAKTFTSQSQRLDILMNNAGVMALPPGTTKEGFEAQLGTNHVGPALLTKLLMPILLATANEPGADVRIINLASEAHIFARSADVVLDKSKLDAQSTWARYGYSKLANILFTQELATRYPSIMSVAIHPGVIKSDLWIQNEHTSGIMKYVMAASLVLTGQSVEMGARTQLWAATSKRGDVVSGGYYKPIGILSKGNSLAQNSKLAKELWEWTENELKSKGF</sequence>
<comment type="similarity">
    <text evidence="1 4">Belongs to the short-chain dehydrogenases/reductases (SDR) family.</text>
</comment>
<organism evidence="6 7">
    <name type="scientific">Lepraria finkii</name>
    <dbReference type="NCBI Taxonomy" id="1340010"/>
    <lineage>
        <taxon>Eukaryota</taxon>
        <taxon>Fungi</taxon>
        <taxon>Dikarya</taxon>
        <taxon>Ascomycota</taxon>
        <taxon>Pezizomycotina</taxon>
        <taxon>Lecanoromycetes</taxon>
        <taxon>OSLEUM clade</taxon>
        <taxon>Lecanoromycetidae</taxon>
        <taxon>Lecanorales</taxon>
        <taxon>Lecanorineae</taxon>
        <taxon>Stereocaulaceae</taxon>
        <taxon>Lepraria</taxon>
    </lineage>
</organism>